<name>A0A6A2XR21_HIBSY</name>
<comment type="caution">
    <text evidence="3">The sequence shown here is derived from an EMBL/GenBank/DDBJ whole genome shotgun (WGS) entry which is preliminary data.</text>
</comment>
<dbReference type="InterPro" id="IPR036047">
    <property type="entry name" value="F-box-like_dom_sf"/>
</dbReference>
<dbReference type="Pfam" id="PF08387">
    <property type="entry name" value="FBD"/>
    <property type="match status" value="1"/>
</dbReference>
<keyword evidence="1" id="KW-1133">Transmembrane helix</keyword>
<organism evidence="3 4">
    <name type="scientific">Hibiscus syriacus</name>
    <name type="common">Rose of Sharon</name>
    <dbReference type="NCBI Taxonomy" id="106335"/>
    <lineage>
        <taxon>Eukaryota</taxon>
        <taxon>Viridiplantae</taxon>
        <taxon>Streptophyta</taxon>
        <taxon>Embryophyta</taxon>
        <taxon>Tracheophyta</taxon>
        <taxon>Spermatophyta</taxon>
        <taxon>Magnoliopsida</taxon>
        <taxon>eudicotyledons</taxon>
        <taxon>Gunneridae</taxon>
        <taxon>Pentapetalae</taxon>
        <taxon>rosids</taxon>
        <taxon>malvids</taxon>
        <taxon>Malvales</taxon>
        <taxon>Malvaceae</taxon>
        <taxon>Malvoideae</taxon>
        <taxon>Hibiscus</taxon>
    </lineage>
</organism>
<dbReference type="Gene3D" id="3.80.10.10">
    <property type="entry name" value="Ribonuclease Inhibitor"/>
    <property type="match status" value="1"/>
</dbReference>
<keyword evidence="1" id="KW-0812">Transmembrane</keyword>
<dbReference type="InterPro" id="IPR055411">
    <property type="entry name" value="LRR_FXL15/At3g58940/PEG3-like"/>
</dbReference>
<dbReference type="AlphaFoldDB" id="A0A6A2XR21"/>
<dbReference type="InterPro" id="IPR001810">
    <property type="entry name" value="F-box_dom"/>
</dbReference>
<dbReference type="Pfam" id="PF00646">
    <property type="entry name" value="F-box"/>
    <property type="match status" value="1"/>
</dbReference>
<evidence type="ECO:0000259" key="2">
    <source>
        <dbReference type="PROSITE" id="PS50181"/>
    </source>
</evidence>
<keyword evidence="1" id="KW-0472">Membrane</keyword>
<dbReference type="PANTHER" id="PTHR31900:SF27">
    <property type="entry name" value="FBD DOMAIN-CONTAINING PROTEIN"/>
    <property type="match status" value="1"/>
</dbReference>
<keyword evidence="4" id="KW-1185">Reference proteome</keyword>
<dbReference type="PROSITE" id="PS50181">
    <property type="entry name" value="FBOX"/>
    <property type="match status" value="1"/>
</dbReference>
<dbReference type="SUPFAM" id="SSF52058">
    <property type="entry name" value="L domain-like"/>
    <property type="match status" value="1"/>
</dbReference>
<feature type="domain" description="F-box" evidence="2">
    <location>
        <begin position="4"/>
        <end position="54"/>
    </location>
</feature>
<dbReference type="InterPro" id="IPR050232">
    <property type="entry name" value="FBL13/AtMIF1-like"/>
</dbReference>
<evidence type="ECO:0000256" key="1">
    <source>
        <dbReference type="SAM" id="Phobius"/>
    </source>
</evidence>
<dbReference type="SUPFAM" id="SSF81383">
    <property type="entry name" value="F-box domain"/>
    <property type="match status" value="1"/>
</dbReference>
<dbReference type="Pfam" id="PF24758">
    <property type="entry name" value="LRR_At5g56370"/>
    <property type="match status" value="1"/>
</dbReference>
<dbReference type="Gene3D" id="1.20.1280.50">
    <property type="match status" value="1"/>
</dbReference>
<dbReference type="InterPro" id="IPR053781">
    <property type="entry name" value="F-box_AtFBL13-like"/>
</dbReference>
<dbReference type="PANTHER" id="PTHR31900">
    <property type="entry name" value="F-BOX/RNI SUPERFAMILY PROTEIN-RELATED"/>
    <property type="match status" value="1"/>
</dbReference>
<proteinExistence type="predicted"/>
<evidence type="ECO:0000313" key="3">
    <source>
        <dbReference type="EMBL" id="KAE8678163.1"/>
    </source>
</evidence>
<protein>
    <recommendedName>
        <fullName evidence="2">F-box domain-containing protein</fullName>
    </recommendedName>
</protein>
<accession>A0A6A2XR21</accession>
<dbReference type="InterPro" id="IPR032675">
    <property type="entry name" value="LRR_dom_sf"/>
</dbReference>
<sequence length="447" mass="51303">MKGVDRISGLPDSILGHILSFLSTVTAVQTSVLSTRWRDLFTLVSALNFEFEEQHMDWSKRHKSSTVKNFMCFVDRVLFFHRANVDKFRLKCGKRVDSDRIYGWISVALWRGYKHLDLNITLDKFTLPGALFTCRTLVTLKLDIGFVLDVPKGVHFPNLETLQLNSVEFFNDNSVINLFSSCSSLEDVVISRCNMKNISSFNISHHFLKKLTILDLCNSSKYWLMIDTPNLAYFRYNNCIIAGYSLENLTSIVCADIQFQIKDDDDLLVDITDFSKVFCIVGSLTLSLYSLQLLLRCESLPVFSTMIKLKICSGYHRWLKDGGLETLLSRSPELEKLSFPREALRSLPEEVPSCLLFKLKAIEISFFENNEECIRKAKYIIKNGGALENFTIFTYGYGDEKERLKISKVLLASPRKSNKCNFLIVCIVLLIYCLLFRTILFLVSKDK</sequence>
<feature type="transmembrane region" description="Helical" evidence="1">
    <location>
        <begin position="422"/>
        <end position="443"/>
    </location>
</feature>
<evidence type="ECO:0000313" key="4">
    <source>
        <dbReference type="Proteomes" id="UP000436088"/>
    </source>
</evidence>
<dbReference type="SMART" id="SM00579">
    <property type="entry name" value="FBD"/>
    <property type="match status" value="1"/>
</dbReference>
<dbReference type="Proteomes" id="UP000436088">
    <property type="component" value="Unassembled WGS sequence"/>
</dbReference>
<reference evidence="3" key="1">
    <citation type="submission" date="2019-09" db="EMBL/GenBank/DDBJ databases">
        <title>Draft genome information of white flower Hibiscus syriacus.</title>
        <authorList>
            <person name="Kim Y.-M."/>
        </authorList>
    </citation>
    <scope>NUCLEOTIDE SEQUENCE [LARGE SCALE GENOMIC DNA]</scope>
    <source>
        <strain evidence="3">YM2019G1</strain>
    </source>
</reference>
<dbReference type="EMBL" id="VEPZ02001343">
    <property type="protein sequence ID" value="KAE8678163.1"/>
    <property type="molecule type" value="Genomic_DNA"/>
</dbReference>
<gene>
    <name evidence="3" type="ORF">F3Y22_tig00111440pilonHSYRG00107</name>
</gene>
<dbReference type="CDD" id="cd22160">
    <property type="entry name" value="F-box_AtFBL13-like"/>
    <property type="match status" value="1"/>
</dbReference>
<dbReference type="InterPro" id="IPR006566">
    <property type="entry name" value="FBD"/>
</dbReference>